<evidence type="ECO:0000256" key="3">
    <source>
        <dbReference type="ARBA" id="ARBA00022692"/>
    </source>
</evidence>
<dbReference type="PRINTS" id="PR02107">
    <property type="entry name" value="INOS145TPRIP"/>
</dbReference>
<feature type="domain" description="Mab-21-like HhH/H2TH-like" evidence="8">
    <location>
        <begin position="244"/>
        <end position="295"/>
    </location>
</feature>
<protein>
    <submittedName>
        <fullName evidence="9">IPIL1 protein</fullName>
    </submittedName>
</protein>
<evidence type="ECO:0000256" key="6">
    <source>
        <dbReference type="ARBA" id="ARBA00023136"/>
    </source>
</evidence>
<evidence type="ECO:0000256" key="2">
    <source>
        <dbReference type="ARBA" id="ARBA00005554"/>
    </source>
</evidence>
<comment type="similarity">
    <text evidence="2">Belongs to the ITPRIP family.</text>
</comment>
<feature type="chain" id="PRO_5029679529" evidence="7">
    <location>
        <begin position="19"/>
        <end position="345"/>
    </location>
</feature>
<dbReference type="Proteomes" id="UP000584326">
    <property type="component" value="Unassembled WGS sequence"/>
</dbReference>
<dbReference type="SMART" id="SM01265">
    <property type="entry name" value="Mab-21"/>
    <property type="match status" value="1"/>
</dbReference>
<keyword evidence="4 7" id="KW-0732">Signal</keyword>
<evidence type="ECO:0000313" key="9">
    <source>
        <dbReference type="EMBL" id="NXX22113.1"/>
    </source>
</evidence>
<dbReference type="InterPro" id="IPR024810">
    <property type="entry name" value="MAB21L/cGLR"/>
</dbReference>
<evidence type="ECO:0000259" key="8">
    <source>
        <dbReference type="Pfam" id="PF20266"/>
    </source>
</evidence>
<evidence type="ECO:0000256" key="5">
    <source>
        <dbReference type="ARBA" id="ARBA00022989"/>
    </source>
</evidence>
<dbReference type="GO" id="GO:0016020">
    <property type="term" value="C:membrane"/>
    <property type="evidence" value="ECO:0007669"/>
    <property type="project" value="UniProtKB-SubCell"/>
</dbReference>
<accession>A0A7L4HBV3</accession>
<name>A0A7L4HBV3_PODST</name>
<gene>
    <name evidence="9" type="primary">Itpripl1_5</name>
    <name evidence="9" type="ORF">PODSTR_R12357</name>
</gene>
<organism evidence="9 10">
    <name type="scientific">Podargus strigoides</name>
    <name type="common">Tawny frogmouth</name>
    <name type="synonym">Caprimulgus strigoides</name>
    <dbReference type="NCBI Taxonomy" id="8905"/>
    <lineage>
        <taxon>Eukaryota</taxon>
        <taxon>Metazoa</taxon>
        <taxon>Chordata</taxon>
        <taxon>Craniata</taxon>
        <taxon>Vertebrata</taxon>
        <taxon>Euteleostomi</taxon>
        <taxon>Archelosauria</taxon>
        <taxon>Archosauria</taxon>
        <taxon>Dinosauria</taxon>
        <taxon>Saurischia</taxon>
        <taxon>Theropoda</taxon>
        <taxon>Coelurosauria</taxon>
        <taxon>Aves</taxon>
        <taxon>Neognathae</taxon>
        <taxon>Neoaves</taxon>
        <taxon>Strisores</taxon>
        <taxon>Caprimulgiformes</taxon>
        <taxon>Podargidae</taxon>
        <taxon>Podargus</taxon>
    </lineage>
</organism>
<keyword evidence="6" id="KW-0472">Membrane</keyword>
<dbReference type="EMBL" id="VZTK01027700">
    <property type="protein sequence ID" value="NXX22113.1"/>
    <property type="molecule type" value="Genomic_DNA"/>
</dbReference>
<keyword evidence="3" id="KW-0812">Transmembrane</keyword>
<comment type="caution">
    <text evidence="9">The sequence shown here is derived from an EMBL/GenBank/DDBJ whole genome shotgun (WGS) entry which is preliminary data.</text>
</comment>
<evidence type="ECO:0000313" key="10">
    <source>
        <dbReference type="Proteomes" id="UP000584326"/>
    </source>
</evidence>
<feature type="non-terminal residue" evidence="9">
    <location>
        <position position="1"/>
    </location>
</feature>
<dbReference type="PANTHER" id="PTHR10656">
    <property type="entry name" value="CELL FATE DETERMINING PROTEIN MAB21-RELATED"/>
    <property type="match status" value="1"/>
</dbReference>
<keyword evidence="5" id="KW-1133">Transmembrane helix</keyword>
<dbReference type="Pfam" id="PF20266">
    <property type="entry name" value="Mab-21_C"/>
    <property type="match status" value="1"/>
</dbReference>
<dbReference type="Gene3D" id="1.10.1410.40">
    <property type="match status" value="1"/>
</dbReference>
<evidence type="ECO:0000256" key="7">
    <source>
        <dbReference type="SAM" id="SignalP"/>
    </source>
</evidence>
<feature type="signal peptide" evidence="7">
    <location>
        <begin position="1"/>
        <end position="18"/>
    </location>
</feature>
<sequence length="345" mass="40118">MAWVLVCNFCCIFRKIIANTLLPMPHQPIKVGSAFEGWSPLEKDIIYRVFVPLLPPPWHCFKTEPCIARETPARNFQVRVDLECGCITSYSQSKGLCFLHHFRELRKNHVPNILDTLCTNFYLDVNKTAQWFHLLVTSAWKFFPLSSRCCLTMLPSSRSCKFCITGDSKSITIEMMFGVQQHSSDIFVSNESPEGIFMRNTIWSESYAVAEAKFFRELGSQAPHGSFHLECLRVCARILVGTGFSTYTLKTVVMHLLTTIPLKDWRERDFLLRLRDIMQYLRVCLEEKRLYHFFFGNKKVPKGLDLPLDLQEAEAVNLFYYLVGNPDAHAKALREFMQLRYWLTR</sequence>
<proteinExistence type="inferred from homology"/>
<dbReference type="InterPro" id="IPR046906">
    <property type="entry name" value="Mab-21_HhH/H2TH-like"/>
</dbReference>
<dbReference type="OrthoDB" id="9034619at2759"/>
<evidence type="ECO:0000256" key="4">
    <source>
        <dbReference type="ARBA" id="ARBA00022729"/>
    </source>
</evidence>
<dbReference type="AlphaFoldDB" id="A0A7L4HBV3"/>
<dbReference type="PANTHER" id="PTHR10656:SF40">
    <property type="entry name" value="INOSITOL 1,4,5-TRISPHOSPHATE RECEPTOR-INTERACTING PROTEIN-LIKE 1"/>
    <property type="match status" value="1"/>
</dbReference>
<feature type="non-terminal residue" evidence="9">
    <location>
        <position position="345"/>
    </location>
</feature>
<reference evidence="9 10" key="1">
    <citation type="submission" date="2020-02" db="EMBL/GenBank/DDBJ databases">
        <title>Bird 10,000 Genomes (B10K) Project - Family phase.</title>
        <authorList>
            <person name="Zhang G."/>
        </authorList>
    </citation>
    <scope>NUCLEOTIDE SEQUENCE [LARGE SCALE GENOMIC DNA]</scope>
    <source>
        <strain evidence="9">B10K-DU-001-40</strain>
        <tissue evidence="9">Muscle</tissue>
    </source>
</reference>
<evidence type="ECO:0000256" key="1">
    <source>
        <dbReference type="ARBA" id="ARBA00004479"/>
    </source>
</evidence>
<comment type="subcellular location">
    <subcellularLocation>
        <location evidence="1">Membrane</location>
        <topology evidence="1">Single-pass type I membrane protein</topology>
    </subcellularLocation>
</comment>
<keyword evidence="10" id="KW-1185">Reference proteome</keyword>
<dbReference type="InterPro" id="IPR026250">
    <property type="entry name" value="ITPRIP-like"/>
</dbReference>